<dbReference type="AlphaFoldDB" id="A0A8S9NX50"/>
<organism evidence="1 2">
    <name type="scientific">Brassica cretica</name>
    <name type="common">Mustard</name>
    <dbReference type="NCBI Taxonomy" id="69181"/>
    <lineage>
        <taxon>Eukaryota</taxon>
        <taxon>Viridiplantae</taxon>
        <taxon>Streptophyta</taxon>
        <taxon>Embryophyta</taxon>
        <taxon>Tracheophyta</taxon>
        <taxon>Spermatophyta</taxon>
        <taxon>Magnoliopsida</taxon>
        <taxon>eudicotyledons</taxon>
        <taxon>Gunneridae</taxon>
        <taxon>Pentapetalae</taxon>
        <taxon>rosids</taxon>
        <taxon>malvids</taxon>
        <taxon>Brassicales</taxon>
        <taxon>Brassicaceae</taxon>
        <taxon>Brassiceae</taxon>
        <taxon>Brassica</taxon>
    </lineage>
</organism>
<proteinExistence type="predicted"/>
<protein>
    <submittedName>
        <fullName evidence="1">Uncharacterized protein</fullName>
    </submittedName>
</protein>
<name>A0A8S9NX50_BRACR</name>
<sequence>MTLCSAAGKLLDTMSFTYFFIDDETLMASLNGISNVILSNAFLQIALSNSRLVCVFLGGKGGRILYTLSTAGSAGVERRSTLFPVCRSIFTVVGRLTLVPSCRSISTSSSNSSSSFSRSMAASTVLHRSFSRGVSDLGLGLSRIIGRDLFSPVFSTSTHFSTLLISNLLGMRRFSLLSNTTLT</sequence>
<reference evidence="1" key="1">
    <citation type="submission" date="2019-12" db="EMBL/GenBank/DDBJ databases">
        <title>Genome sequencing and annotation of Brassica cretica.</title>
        <authorList>
            <person name="Studholme D.J."/>
            <person name="Sarris P."/>
        </authorList>
    </citation>
    <scope>NUCLEOTIDE SEQUENCE</scope>
    <source>
        <strain evidence="1">PFS-109/04</strain>
        <tissue evidence="1">Leaf</tissue>
    </source>
</reference>
<comment type="caution">
    <text evidence="1">The sequence shown here is derived from an EMBL/GenBank/DDBJ whole genome shotgun (WGS) entry which is preliminary data.</text>
</comment>
<gene>
    <name evidence="1" type="ORF">F2Q69_00007025</name>
</gene>
<dbReference type="EMBL" id="QGKX02001521">
    <property type="protein sequence ID" value="KAF3508089.1"/>
    <property type="molecule type" value="Genomic_DNA"/>
</dbReference>
<evidence type="ECO:0000313" key="1">
    <source>
        <dbReference type="EMBL" id="KAF3508089.1"/>
    </source>
</evidence>
<evidence type="ECO:0000313" key="2">
    <source>
        <dbReference type="Proteomes" id="UP000712600"/>
    </source>
</evidence>
<accession>A0A8S9NX50</accession>
<dbReference type="Proteomes" id="UP000712600">
    <property type="component" value="Unassembled WGS sequence"/>
</dbReference>